<keyword evidence="9 10" id="KW-0472">Membrane</keyword>
<keyword evidence="8" id="KW-0496">Mitochondrion</keyword>
<comment type="subcellular location">
    <subcellularLocation>
        <location evidence="1">Mitochondrion inner membrane</location>
        <topology evidence="1">Multi-pass membrane protein</topology>
    </subcellularLocation>
</comment>
<dbReference type="GO" id="GO:1990547">
    <property type="term" value="P:mitochondrial phosphate ion transmembrane transport"/>
    <property type="evidence" value="ECO:0007669"/>
    <property type="project" value="InterPro"/>
</dbReference>
<protein>
    <submittedName>
        <fullName evidence="13">Uncharacterized protein</fullName>
    </submittedName>
</protein>
<dbReference type="InterPro" id="IPR023395">
    <property type="entry name" value="MCP_dom_sf"/>
</dbReference>
<dbReference type="InterPro" id="IPR044677">
    <property type="entry name" value="SLC25A3/Pic2/Mir1-like"/>
</dbReference>
<feature type="transmembrane region" description="Helical" evidence="11">
    <location>
        <begin position="786"/>
        <end position="806"/>
    </location>
</feature>
<gene>
    <name evidence="13" type="ORF">ALAG00032_LOCUS10783</name>
</gene>
<proteinExistence type="inferred from homology"/>
<sequence length="845" mass="90975">MFKQVLLVTLFLSPRESLVPTIRNYKYGTVFNKLVPTIRNYKYGTAVFCAKKIEAISLSRRDTLQISSIAVVTTAIDGANAYANRLEEFEEMTESNPALVWRSSSELSCDTSKEKTRRIFNGVFVAYLARFLLNYDRGSRLYWRAAADEIPLGWDEVKVRRKRAEQFAAFANAVENGLCSYATKSLDQEETSSRQIGVRQLLSLLRSRYGLLPDAPRQLALLLSLIEPPYQPTDAIVSLSGRAQNASIIAIDLLEPGSFAAYNKPKIDLKLHTPPADTAYNRTRIPVIFNSAQVQATGRLLDIVVEDGGCGYDPKKPPSITIAPPASLILESAQNTARQAQAVAIIDEKTGAVAKIVLLDGGLGYSEADSAAIDIEPSSDASSCGSVPVARALKEWEIVAVDIIQGGAGYTSAQDLTIDALIPPNQVENTVHCLRSPKLIAKLQFDQSRLEALRSARWAPRDAASASLTALLGSEYGVPIWNGERHSFPARAFGAIRLQETSQLKRDVPLNLAQLAKLGLAGAVCTSATRAALNPLEVSKTRKQAFGSTTNESISVSRWTGVDATAASGAVLGGCSFALYEFLQRSIPKLAVILASDPAAAIQIEKVAPIIASAGAVIVAAALVSPFEAAKVKLMLEPDTVSSLPAALKAMALVNLSNTDTPHSTVILNYEWSRLWQSFIPLVLRELPFTTAKLLTYSSAQTALFTLLPAARERPIAALAVSCFAGALAGAAGAFLSSPADALVTELATGAYGGNWQKALAAILQGADSISAAIPRFFRGASERMLLFAIIITIQLLLFDFCRYLLHVQPDDLAISLDLFADRLSFYDYDASLFSGNGPTSSITF</sequence>
<evidence type="ECO:0000256" key="2">
    <source>
        <dbReference type="ARBA" id="ARBA00006375"/>
    </source>
</evidence>
<dbReference type="PANTHER" id="PTHR45671:SF12">
    <property type="entry name" value="MITOCHONDRIAL PHOSPHATE CARRIER PROTEIN"/>
    <property type="match status" value="1"/>
</dbReference>
<feature type="transmembrane region" description="Helical" evidence="11">
    <location>
        <begin position="716"/>
        <end position="736"/>
    </location>
</feature>
<evidence type="ECO:0000313" key="13">
    <source>
        <dbReference type="EMBL" id="CAE0370019.1"/>
    </source>
</evidence>
<evidence type="ECO:0000256" key="12">
    <source>
        <dbReference type="SAM" id="SignalP"/>
    </source>
</evidence>
<evidence type="ECO:0000256" key="7">
    <source>
        <dbReference type="ARBA" id="ARBA00022989"/>
    </source>
</evidence>
<feature type="signal peptide" evidence="12">
    <location>
        <begin position="1"/>
        <end position="17"/>
    </location>
</feature>
<evidence type="ECO:0000256" key="6">
    <source>
        <dbReference type="ARBA" id="ARBA00022792"/>
    </source>
</evidence>
<accession>A0A7S3JZA8</accession>
<dbReference type="GO" id="GO:0005743">
    <property type="term" value="C:mitochondrial inner membrane"/>
    <property type="evidence" value="ECO:0007669"/>
    <property type="project" value="UniProtKB-SubCell"/>
</dbReference>
<dbReference type="Gene3D" id="1.50.40.10">
    <property type="entry name" value="Mitochondrial carrier domain"/>
    <property type="match status" value="2"/>
</dbReference>
<keyword evidence="4 10" id="KW-0812">Transmembrane</keyword>
<feature type="chain" id="PRO_5030724406" evidence="12">
    <location>
        <begin position="18"/>
        <end position="845"/>
    </location>
</feature>
<organism evidence="13">
    <name type="scientific">Aureoumbra lagunensis</name>
    <dbReference type="NCBI Taxonomy" id="44058"/>
    <lineage>
        <taxon>Eukaryota</taxon>
        <taxon>Sar</taxon>
        <taxon>Stramenopiles</taxon>
        <taxon>Ochrophyta</taxon>
        <taxon>Pelagophyceae</taxon>
        <taxon>Pelagomonadales</taxon>
        <taxon>Aureoumbra</taxon>
    </lineage>
</organism>
<evidence type="ECO:0000256" key="1">
    <source>
        <dbReference type="ARBA" id="ARBA00004448"/>
    </source>
</evidence>
<feature type="repeat" description="Solcar" evidence="10">
    <location>
        <begin position="604"/>
        <end position="703"/>
    </location>
</feature>
<feature type="repeat" description="Solcar" evidence="10">
    <location>
        <begin position="717"/>
        <end position="805"/>
    </location>
</feature>
<evidence type="ECO:0000256" key="3">
    <source>
        <dbReference type="ARBA" id="ARBA00022448"/>
    </source>
</evidence>
<evidence type="ECO:0000256" key="9">
    <source>
        <dbReference type="ARBA" id="ARBA00023136"/>
    </source>
</evidence>
<keyword evidence="12" id="KW-0732">Signal</keyword>
<evidence type="ECO:0000256" key="5">
    <source>
        <dbReference type="ARBA" id="ARBA00022737"/>
    </source>
</evidence>
<name>A0A7S3JZA8_9STRA</name>
<dbReference type="EMBL" id="HBIJ01016168">
    <property type="protein sequence ID" value="CAE0370019.1"/>
    <property type="molecule type" value="Transcribed_RNA"/>
</dbReference>
<keyword evidence="6" id="KW-0999">Mitochondrion inner membrane</keyword>
<evidence type="ECO:0000256" key="4">
    <source>
        <dbReference type="ARBA" id="ARBA00022692"/>
    </source>
</evidence>
<dbReference type="PROSITE" id="PS50920">
    <property type="entry name" value="SOLCAR"/>
    <property type="match status" value="2"/>
</dbReference>
<dbReference type="InterPro" id="IPR018108">
    <property type="entry name" value="MCP_transmembrane"/>
</dbReference>
<evidence type="ECO:0000256" key="10">
    <source>
        <dbReference type="PROSITE-ProRule" id="PRU00282"/>
    </source>
</evidence>
<reference evidence="13" key="1">
    <citation type="submission" date="2021-01" db="EMBL/GenBank/DDBJ databases">
        <authorList>
            <person name="Corre E."/>
            <person name="Pelletier E."/>
            <person name="Niang G."/>
            <person name="Scheremetjew M."/>
            <person name="Finn R."/>
            <person name="Kale V."/>
            <person name="Holt S."/>
            <person name="Cochrane G."/>
            <person name="Meng A."/>
            <person name="Brown T."/>
            <person name="Cohen L."/>
        </authorList>
    </citation>
    <scope>NUCLEOTIDE SEQUENCE</scope>
    <source>
        <strain evidence="13">CCMP1510</strain>
    </source>
</reference>
<dbReference type="SUPFAM" id="SSF103506">
    <property type="entry name" value="Mitochondrial carrier"/>
    <property type="match status" value="1"/>
</dbReference>
<comment type="similarity">
    <text evidence="2">Belongs to the mitochondrial carrier (TC 2.A.29) family.</text>
</comment>
<keyword evidence="3" id="KW-0813">Transport</keyword>
<keyword evidence="5" id="KW-0677">Repeat</keyword>
<dbReference type="AlphaFoldDB" id="A0A7S3JZA8"/>
<keyword evidence="7 11" id="KW-1133">Transmembrane helix</keyword>
<dbReference type="GO" id="GO:0005315">
    <property type="term" value="F:phosphate transmembrane transporter activity"/>
    <property type="evidence" value="ECO:0007669"/>
    <property type="project" value="InterPro"/>
</dbReference>
<evidence type="ECO:0000256" key="11">
    <source>
        <dbReference type="SAM" id="Phobius"/>
    </source>
</evidence>
<evidence type="ECO:0000256" key="8">
    <source>
        <dbReference type="ARBA" id="ARBA00023128"/>
    </source>
</evidence>
<dbReference type="PANTHER" id="PTHR45671">
    <property type="entry name" value="SOLUTE CARRIER FAMILY 25 (MITOCHONDRIAL CARRIER PHOSPHATE CARRIER), MEMBER 3, LIKE-RELATED-RELATED"/>
    <property type="match status" value="1"/>
</dbReference>